<keyword evidence="2" id="KW-1185">Reference proteome</keyword>
<gene>
    <name evidence="1" type="ORF">CPELLU_LOCUS16111</name>
</gene>
<evidence type="ECO:0000313" key="1">
    <source>
        <dbReference type="EMBL" id="CAG8775830.1"/>
    </source>
</evidence>
<feature type="non-terminal residue" evidence="1">
    <location>
        <position position="284"/>
    </location>
</feature>
<comment type="caution">
    <text evidence="1">The sequence shown here is derived from an EMBL/GenBank/DDBJ whole genome shotgun (WGS) entry which is preliminary data.</text>
</comment>
<organism evidence="1 2">
    <name type="scientific">Cetraspora pellucida</name>
    <dbReference type="NCBI Taxonomy" id="1433469"/>
    <lineage>
        <taxon>Eukaryota</taxon>
        <taxon>Fungi</taxon>
        <taxon>Fungi incertae sedis</taxon>
        <taxon>Mucoromycota</taxon>
        <taxon>Glomeromycotina</taxon>
        <taxon>Glomeromycetes</taxon>
        <taxon>Diversisporales</taxon>
        <taxon>Gigasporaceae</taxon>
        <taxon>Cetraspora</taxon>
    </lineage>
</organism>
<protein>
    <submittedName>
        <fullName evidence="1">12554_t:CDS:1</fullName>
    </submittedName>
</protein>
<sequence length="284" mass="33055">ATKMAQIVQRNYFHGLPIETMINIFIHVESPKNLATSCKQWSIIARDHHAKAEWIIHKFGLAHCLFHSIRLGSTFINVAVAQTIILKGGILSRYLIQWLINDKKTSWVKNLSPDIFMFLLNKAYDTFKDDLYQNGNDMKDFYNFSGGSNHAPLILDENIENIKSLILRMKFIPLPSYRNRRIIARSIFLRKDLILLWKKIGYQEICEDFSDLVIQEVLNNIFSQTQHPNVETVVAQLNEFIDLGFKLNHKIAIKILQHFRYQLENVGEIIISAFIEIIHESSTR</sequence>
<name>A0A9N9JCN4_9GLOM</name>
<evidence type="ECO:0000313" key="2">
    <source>
        <dbReference type="Proteomes" id="UP000789759"/>
    </source>
</evidence>
<proteinExistence type="predicted"/>
<dbReference type="EMBL" id="CAJVQA010022848">
    <property type="protein sequence ID" value="CAG8775830.1"/>
    <property type="molecule type" value="Genomic_DNA"/>
</dbReference>
<accession>A0A9N9JCN4</accession>
<dbReference type="Proteomes" id="UP000789759">
    <property type="component" value="Unassembled WGS sequence"/>
</dbReference>
<reference evidence="1" key="1">
    <citation type="submission" date="2021-06" db="EMBL/GenBank/DDBJ databases">
        <authorList>
            <person name="Kallberg Y."/>
            <person name="Tangrot J."/>
            <person name="Rosling A."/>
        </authorList>
    </citation>
    <scope>NUCLEOTIDE SEQUENCE</scope>
    <source>
        <strain evidence="1">FL966</strain>
    </source>
</reference>
<dbReference type="AlphaFoldDB" id="A0A9N9JCN4"/>
<dbReference type="OrthoDB" id="2342825at2759"/>